<evidence type="ECO:0000256" key="10">
    <source>
        <dbReference type="ARBA" id="ARBA00023224"/>
    </source>
</evidence>
<organism evidence="14 15">
    <name type="scientific">Helobdella robusta</name>
    <name type="common">Californian leech</name>
    <dbReference type="NCBI Taxonomy" id="6412"/>
    <lineage>
        <taxon>Eukaryota</taxon>
        <taxon>Metazoa</taxon>
        <taxon>Spiralia</taxon>
        <taxon>Lophotrochozoa</taxon>
        <taxon>Annelida</taxon>
        <taxon>Clitellata</taxon>
        <taxon>Hirudinea</taxon>
        <taxon>Rhynchobdellida</taxon>
        <taxon>Glossiphoniidae</taxon>
        <taxon>Helobdella</taxon>
    </lineage>
</organism>
<comment type="subcellular location">
    <subcellularLocation>
        <location evidence="1">Cell membrane</location>
        <topology evidence="1">Multi-pass membrane protein</topology>
    </subcellularLocation>
</comment>
<evidence type="ECO:0000256" key="7">
    <source>
        <dbReference type="ARBA" id="ARBA00023157"/>
    </source>
</evidence>
<evidence type="ECO:0000256" key="1">
    <source>
        <dbReference type="ARBA" id="ARBA00004651"/>
    </source>
</evidence>
<dbReference type="KEGG" id="hro:HELRODRAFT_85072"/>
<dbReference type="PANTHER" id="PTHR45695">
    <property type="entry name" value="LEUCOKININ RECEPTOR-RELATED"/>
    <property type="match status" value="1"/>
</dbReference>
<proteinExistence type="predicted"/>
<dbReference type="SUPFAM" id="SSF81321">
    <property type="entry name" value="Family A G protein-coupled receptor-like"/>
    <property type="match status" value="1"/>
</dbReference>
<evidence type="ECO:0000256" key="2">
    <source>
        <dbReference type="ARBA" id="ARBA00022475"/>
    </source>
</evidence>
<dbReference type="InterPro" id="IPR000276">
    <property type="entry name" value="GPCR_Rhodpsn"/>
</dbReference>
<keyword evidence="7" id="KW-1015">Disulfide bond</keyword>
<dbReference type="GeneID" id="20216421"/>
<keyword evidence="2" id="KW-1003">Cell membrane</keyword>
<dbReference type="RefSeq" id="XP_009023900.1">
    <property type="nucleotide sequence ID" value="XM_009025652.1"/>
</dbReference>
<dbReference type="HOGENOM" id="CLU_009579_6_4_1"/>
<protein>
    <recommendedName>
        <fullName evidence="12">G-protein coupled receptors family 1 profile domain-containing protein</fullName>
    </recommendedName>
</protein>
<dbReference type="PANTHER" id="PTHR45695:SF23">
    <property type="entry name" value="GALANIN-LIKE G-PROTEIN COUPLED RECEPTOR NPR-9"/>
    <property type="match status" value="1"/>
</dbReference>
<dbReference type="InterPro" id="IPR017452">
    <property type="entry name" value="GPCR_Rhodpsn_7TM"/>
</dbReference>
<dbReference type="InParanoid" id="T1G5S4"/>
<dbReference type="PRINTS" id="PR00237">
    <property type="entry name" value="GPCRRHODOPSN"/>
</dbReference>
<feature type="transmembrane region" description="Helical" evidence="11">
    <location>
        <begin position="158"/>
        <end position="179"/>
    </location>
</feature>
<dbReference type="Pfam" id="PF00001">
    <property type="entry name" value="7tm_1"/>
    <property type="match status" value="1"/>
</dbReference>
<evidence type="ECO:0000313" key="13">
    <source>
        <dbReference type="EMBL" id="ESN97967.1"/>
    </source>
</evidence>
<feature type="transmembrane region" description="Helical" evidence="11">
    <location>
        <begin position="107"/>
        <end position="128"/>
    </location>
</feature>
<evidence type="ECO:0000256" key="9">
    <source>
        <dbReference type="ARBA" id="ARBA00023180"/>
    </source>
</evidence>
<keyword evidence="9" id="KW-0325">Glycoprotein</keyword>
<evidence type="ECO:0000256" key="5">
    <source>
        <dbReference type="ARBA" id="ARBA00023040"/>
    </source>
</evidence>
<reference evidence="13 15" key="2">
    <citation type="journal article" date="2013" name="Nature">
        <title>Insights into bilaterian evolution from three spiralian genomes.</title>
        <authorList>
            <person name="Simakov O."/>
            <person name="Marletaz F."/>
            <person name="Cho S.J."/>
            <person name="Edsinger-Gonzales E."/>
            <person name="Havlak P."/>
            <person name="Hellsten U."/>
            <person name="Kuo D.H."/>
            <person name="Larsson T."/>
            <person name="Lv J."/>
            <person name="Arendt D."/>
            <person name="Savage R."/>
            <person name="Osoegawa K."/>
            <person name="de Jong P."/>
            <person name="Grimwood J."/>
            <person name="Chapman J.A."/>
            <person name="Shapiro H."/>
            <person name="Aerts A."/>
            <person name="Otillar R.P."/>
            <person name="Terry A.Y."/>
            <person name="Boore J.L."/>
            <person name="Grigoriev I.V."/>
            <person name="Lindberg D.R."/>
            <person name="Seaver E.C."/>
            <person name="Weisblat D.A."/>
            <person name="Putnam N.H."/>
            <person name="Rokhsar D.S."/>
        </authorList>
    </citation>
    <scope>NUCLEOTIDE SEQUENCE</scope>
</reference>
<dbReference type="EMBL" id="AMQM01006116">
    <property type="status" value="NOT_ANNOTATED_CDS"/>
    <property type="molecule type" value="Genomic_DNA"/>
</dbReference>
<dbReference type="GO" id="GO:0007186">
    <property type="term" value="P:G protein-coupled receptor signaling pathway"/>
    <property type="evidence" value="ECO:0000318"/>
    <property type="project" value="GO_Central"/>
</dbReference>
<keyword evidence="3 11" id="KW-0812">Transmembrane</keyword>
<keyword evidence="5" id="KW-0297">G-protein coupled receptor</keyword>
<dbReference type="OMA" id="VYNCASK"/>
<keyword evidence="4 11" id="KW-1133">Transmembrane helix</keyword>
<keyword evidence="15" id="KW-1185">Reference proteome</keyword>
<feature type="transmembrane region" description="Helical" evidence="11">
    <location>
        <begin position="199"/>
        <end position="219"/>
    </location>
</feature>
<evidence type="ECO:0000256" key="4">
    <source>
        <dbReference type="ARBA" id="ARBA00022989"/>
    </source>
</evidence>
<keyword evidence="10" id="KW-0807">Transducer</keyword>
<keyword evidence="8" id="KW-0675">Receptor</keyword>
<evidence type="ECO:0000256" key="6">
    <source>
        <dbReference type="ARBA" id="ARBA00023136"/>
    </source>
</evidence>
<feature type="transmembrane region" description="Helical" evidence="11">
    <location>
        <begin position="20"/>
        <end position="43"/>
    </location>
</feature>
<keyword evidence="6 11" id="KW-0472">Membrane</keyword>
<dbReference type="eggNOG" id="KOG3656">
    <property type="taxonomic scope" value="Eukaryota"/>
</dbReference>
<dbReference type="PROSITE" id="PS50262">
    <property type="entry name" value="G_PROTEIN_RECEP_F1_2"/>
    <property type="match status" value="1"/>
</dbReference>
<dbReference type="OrthoDB" id="9445642at2759"/>
<dbReference type="GO" id="GO:0004930">
    <property type="term" value="F:G protein-coupled receptor activity"/>
    <property type="evidence" value="ECO:0000318"/>
    <property type="project" value="GO_Central"/>
</dbReference>
<dbReference type="GO" id="GO:0005886">
    <property type="term" value="C:plasma membrane"/>
    <property type="evidence" value="ECO:0000318"/>
    <property type="project" value="GO_Central"/>
</dbReference>
<name>T1G5S4_HELRO</name>
<accession>T1G5S4</accession>
<sequence length="233" mass="26460">MHSLASDRWHFGTVACKLMHFLVNVSAYVTVYTLVLVTVVRYLTVVHNAKTSRFRTRPITTCLIGAIWVVACIANSFIFVAYGTFSEDRTPDVISCDLYDGNNGKPMYALFFLLAYLLPLVIIALLSLGIRRQMVKNRPTTHAAALRKMRSARRKKQIGRLLISVVILFAVSWLPIHIHLLVAYFGEISTSDIYRLLTFFWYCLAYANSCVNPIVYNCASKDFRIAFKESVVC</sequence>
<evidence type="ECO:0000256" key="11">
    <source>
        <dbReference type="SAM" id="Phobius"/>
    </source>
</evidence>
<reference evidence="14" key="3">
    <citation type="submission" date="2015-06" db="UniProtKB">
        <authorList>
            <consortium name="EnsemblMetazoa"/>
        </authorList>
    </citation>
    <scope>IDENTIFICATION</scope>
</reference>
<evidence type="ECO:0000313" key="15">
    <source>
        <dbReference type="Proteomes" id="UP000015101"/>
    </source>
</evidence>
<evidence type="ECO:0000313" key="14">
    <source>
        <dbReference type="EnsemblMetazoa" id="HelroP85072"/>
    </source>
</evidence>
<feature type="domain" description="G-protein coupled receptors family 1 profile" evidence="12">
    <location>
        <begin position="1"/>
        <end position="216"/>
    </location>
</feature>
<dbReference type="Proteomes" id="UP000015101">
    <property type="component" value="Unassembled WGS sequence"/>
</dbReference>
<evidence type="ECO:0000256" key="8">
    <source>
        <dbReference type="ARBA" id="ARBA00023170"/>
    </source>
</evidence>
<dbReference type="Gene3D" id="1.20.1070.10">
    <property type="entry name" value="Rhodopsin 7-helix transmembrane proteins"/>
    <property type="match status" value="1"/>
</dbReference>
<gene>
    <name evidence="14" type="primary">20216421</name>
    <name evidence="13" type="ORF">HELRODRAFT_85072</name>
</gene>
<feature type="transmembrane region" description="Helical" evidence="11">
    <location>
        <begin position="63"/>
        <end position="85"/>
    </location>
</feature>
<dbReference type="CTD" id="20216421"/>
<evidence type="ECO:0000256" key="3">
    <source>
        <dbReference type="ARBA" id="ARBA00022692"/>
    </source>
</evidence>
<dbReference type="EnsemblMetazoa" id="HelroT85072">
    <property type="protein sequence ID" value="HelroP85072"/>
    <property type="gene ID" value="HelroG85072"/>
</dbReference>
<dbReference type="EMBL" id="KB097269">
    <property type="protein sequence ID" value="ESN97967.1"/>
    <property type="molecule type" value="Genomic_DNA"/>
</dbReference>
<dbReference type="AlphaFoldDB" id="T1G5S4"/>
<evidence type="ECO:0000259" key="12">
    <source>
        <dbReference type="PROSITE" id="PS50262"/>
    </source>
</evidence>
<reference evidence="15" key="1">
    <citation type="submission" date="2012-12" db="EMBL/GenBank/DDBJ databases">
        <authorList>
            <person name="Hellsten U."/>
            <person name="Grimwood J."/>
            <person name="Chapman J.A."/>
            <person name="Shapiro H."/>
            <person name="Aerts A."/>
            <person name="Otillar R.P."/>
            <person name="Terry A.Y."/>
            <person name="Boore J.L."/>
            <person name="Simakov O."/>
            <person name="Marletaz F."/>
            <person name="Cho S.-J."/>
            <person name="Edsinger-Gonzales E."/>
            <person name="Havlak P."/>
            <person name="Kuo D.-H."/>
            <person name="Larsson T."/>
            <person name="Lv J."/>
            <person name="Arendt D."/>
            <person name="Savage R."/>
            <person name="Osoegawa K."/>
            <person name="de Jong P."/>
            <person name="Lindberg D.R."/>
            <person name="Seaver E.C."/>
            <person name="Weisblat D.A."/>
            <person name="Putnam N.H."/>
            <person name="Grigoriev I.V."/>
            <person name="Rokhsar D.S."/>
        </authorList>
    </citation>
    <scope>NUCLEOTIDE SEQUENCE</scope>
</reference>